<comment type="caution">
    <text evidence="2">The sequence shown here is derived from an EMBL/GenBank/DDBJ whole genome shotgun (WGS) entry which is preliminary data.</text>
</comment>
<dbReference type="EMBL" id="JACBYQ010000001">
    <property type="protein sequence ID" value="NYE94558.1"/>
    <property type="molecule type" value="Genomic_DNA"/>
</dbReference>
<keyword evidence="1" id="KW-0175">Coiled coil</keyword>
<name>A0A7Y9LS25_9MICC</name>
<evidence type="ECO:0000313" key="3">
    <source>
        <dbReference type="Proteomes" id="UP000521748"/>
    </source>
</evidence>
<feature type="coiled-coil region" evidence="1">
    <location>
        <begin position="1"/>
        <end position="59"/>
    </location>
</feature>
<dbReference type="Proteomes" id="UP000521748">
    <property type="component" value="Unassembled WGS sequence"/>
</dbReference>
<dbReference type="AlphaFoldDB" id="A0A7Y9LS25"/>
<proteinExistence type="predicted"/>
<reference evidence="2 3" key="1">
    <citation type="submission" date="2020-07" db="EMBL/GenBank/DDBJ databases">
        <title>Sequencing the genomes of 1000 actinobacteria strains.</title>
        <authorList>
            <person name="Klenk H.-P."/>
        </authorList>
    </citation>
    <scope>NUCLEOTIDE SEQUENCE [LARGE SCALE GENOMIC DNA]</scope>
    <source>
        <strain evidence="2 3">DSM 102047</strain>
    </source>
</reference>
<accession>A0A7Y9LS25</accession>
<evidence type="ECO:0000313" key="2">
    <source>
        <dbReference type="EMBL" id="NYE94558.1"/>
    </source>
</evidence>
<organism evidence="2 3">
    <name type="scientific">Psychromicrobium silvestre</name>
    <dbReference type="NCBI Taxonomy" id="1645614"/>
    <lineage>
        <taxon>Bacteria</taxon>
        <taxon>Bacillati</taxon>
        <taxon>Actinomycetota</taxon>
        <taxon>Actinomycetes</taxon>
        <taxon>Micrococcales</taxon>
        <taxon>Micrococcaceae</taxon>
        <taxon>Psychromicrobium</taxon>
    </lineage>
</organism>
<evidence type="ECO:0000256" key="1">
    <source>
        <dbReference type="SAM" id="Coils"/>
    </source>
</evidence>
<protein>
    <submittedName>
        <fullName evidence="2">Uncharacterized protein</fullName>
    </submittedName>
</protein>
<dbReference type="RefSeq" id="WP_179388305.1">
    <property type="nucleotide sequence ID" value="NZ_JACBYQ010000001.1"/>
</dbReference>
<sequence length="60" mass="6864">MNEILNPVELAQKNLKEAERQLAKAETEAASGGIGQERLQQLEKLRQFCIEDLQRVIKEN</sequence>
<gene>
    <name evidence="2" type="ORF">FHU41_000779</name>
</gene>
<keyword evidence="3" id="KW-1185">Reference proteome</keyword>